<dbReference type="Proteomes" id="UP001164539">
    <property type="component" value="Chromosome 11"/>
</dbReference>
<dbReference type="EMBL" id="CM051404">
    <property type="protein sequence ID" value="KAJ4706947.1"/>
    <property type="molecule type" value="Genomic_DNA"/>
</dbReference>
<evidence type="ECO:0000313" key="1">
    <source>
        <dbReference type="EMBL" id="KAJ4706947.1"/>
    </source>
</evidence>
<proteinExistence type="predicted"/>
<sequence>MGNSIGSGRKKAKVMKIDGETFKLKTPVQVYDVVKDYPGYVLLDSEAVKHFGVRAKPLEPQQQLKPRKIYFLVELPQFPEEKLTRRVRSGIQMSAKDRLECLMLSRRAVSDLTAVATSASHTGDGAAVENSRMRVKLRLPRDQVAKLVDESRDGGEVAEKIIDLYMEKAGGVDGGRLRTEERERTGHGGVRGNSKAREKRVSFVPEEDEIDLKMGNSQ</sequence>
<comment type="caution">
    <text evidence="1">The sequence shown here is derived from an EMBL/GenBank/DDBJ whole genome shotgun (WGS) entry which is preliminary data.</text>
</comment>
<accession>A0ACC1X7K8</accession>
<gene>
    <name evidence="1" type="ORF">OWV82_020530</name>
</gene>
<name>A0ACC1X7K8_MELAZ</name>
<evidence type="ECO:0000313" key="2">
    <source>
        <dbReference type="Proteomes" id="UP001164539"/>
    </source>
</evidence>
<keyword evidence="2" id="KW-1185">Reference proteome</keyword>
<protein>
    <submittedName>
        <fullName evidence="1">Plastid movement impaired</fullName>
    </submittedName>
</protein>
<reference evidence="1 2" key="1">
    <citation type="journal article" date="2023" name="Science">
        <title>Complex scaffold remodeling in plant triterpene biosynthesis.</title>
        <authorList>
            <person name="De La Pena R."/>
            <person name="Hodgson H."/>
            <person name="Liu J.C."/>
            <person name="Stephenson M.J."/>
            <person name="Martin A.C."/>
            <person name="Owen C."/>
            <person name="Harkess A."/>
            <person name="Leebens-Mack J."/>
            <person name="Jimenez L.E."/>
            <person name="Osbourn A."/>
            <person name="Sattely E.S."/>
        </authorList>
    </citation>
    <scope>NUCLEOTIDE SEQUENCE [LARGE SCALE GENOMIC DNA]</scope>
    <source>
        <strain evidence="2">cv. JPN11</strain>
        <tissue evidence="1">Leaf</tissue>
    </source>
</reference>
<organism evidence="1 2">
    <name type="scientific">Melia azedarach</name>
    <name type="common">Chinaberry tree</name>
    <dbReference type="NCBI Taxonomy" id="155640"/>
    <lineage>
        <taxon>Eukaryota</taxon>
        <taxon>Viridiplantae</taxon>
        <taxon>Streptophyta</taxon>
        <taxon>Embryophyta</taxon>
        <taxon>Tracheophyta</taxon>
        <taxon>Spermatophyta</taxon>
        <taxon>Magnoliopsida</taxon>
        <taxon>eudicotyledons</taxon>
        <taxon>Gunneridae</taxon>
        <taxon>Pentapetalae</taxon>
        <taxon>rosids</taxon>
        <taxon>malvids</taxon>
        <taxon>Sapindales</taxon>
        <taxon>Meliaceae</taxon>
        <taxon>Melia</taxon>
    </lineage>
</organism>